<reference evidence="2 3" key="1">
    <citation type="submission" date="2020-08" db="EMBL/GenBank/DDBJ databases">
        <title>Genomic Encyclopedia of Type Strains, Phase IV (KMG-IV): sequencing the most valuable type-strain genomes for metagenomic binning, comparative biology and taxonomic classification.</title>
        <authorList>
            <person name="Goeker M."/>
        </authorList>
    </citation>
    <scope>NUCLEOTIDE SEQUENCE [LARGE SCALE GENOMIC DNA]</scope>
    <source>
        <strain evidence="2 3">DSM 103679</strain>
    </source>
</reference>
<dbReference type="Proteomes" id="UP000578697">
    <property type="component" value="Unassembled WGS sequence"/>
</dbReference>
<proteinExistence type="predicted"/>
<comment type="caution">
    <text evidence="2">The sequence shown here is derived from an EMBL/GenBank/DDBJ whole genome shotgun (WGS) entry which is preliminary data.</text>
</comment>
<sequence>MKKFLKATAAVFLTALCISAFSCSGQSSEEASAVLTDGTTSYTFYNDGNWSCSCDSKTIAKGSYSGTAGKTSELNIYFEKIDNGSGLEACALSAVIQIKDGIYNDGDSVYTLN</sequence>
<evidence type="ECO:0000313" key="2">
    <source>
        <dbReference type="EMBL" id="MBB5219647.1"/>
    </source>
</evidence>
<keyword evidence="1" id="KW-0732">Signal</keyword>
<keyword evidence="3" id="KW-1185">Reference proteome</keyword>
<dbReference type="RefSeq" id="WP_184653066.1">
    <property type="nucleotide sequence ID" value="NZ_JACHFR010000003.1"/>
</dbReference>
<organism evidence="2 3">
    <name type="scientific">Treponema rectale</name>
    <dbReference type="NCBI Taxonomy" id="744512"/>
    <lineage>
        <taxon>Bacteria</taxon>
        <taxon>Pseudomonadati</taxon>
        <taxon>Spirochaetota</taxon>
        <taxon>Spirochaetia</taxon>
        <taxon>Spirochaetales</taxon>
        <taxon>Treponemataceae</taxon>
        <taxon>Treponema</taxon>
    </lineage>
</organism>
<feature type="signal peptide" evidence="1">
    <location>
        <begin position="1"/>
        <end position="22"/>
    </location>
</feature>
<name>A0A840SCZ1_9SPIR</name>
<evidence type="ECO:0008006" key="4">
    <source>
        <dbReference type="Google" id="ProtNLM"/>
    </source>
</evidence>
<accession>A0A840SCZ1</accession>
<feature type="chain" id="PRO_5032978866" description="Lipoprotein" evidence="1">
    <location>
        <begin position="23"/>
        <end position="113"/>
    </location>
</feature>
<dbReference type="EMBL" id="JACHFR010000003">
    <property type="protein sequence ID" value="MBB5219647.1"/>
    <property type="molecule type" value="Genomic_DNA"/>
</dbReference>
<dbReference type="AlphaFoldDB" id="A0A840SCZ1"/>
<dbReference type="PROSITE" id="PS51257">
    <property type="entry name" value="PROKAR_LIPOPROTEIN"/>
    <property type="match status" value="1"/>
</dbReference>
<evidence type="ECO:0000256" key="1">
    <source>
        <dbReference type="SAM" id="SignalP"/>
    </source>
</evidence>
<evidence type="ECO:0000313" key="3">
    <source>
        <dbReference type="Proteomes" id="UP000578697"/>
    </source>
</evidence>
<protein>
    <recommendedName>
        <fullName evidence="4">Lipoprotein</fullName>
    </recommendedName>
</protein>
<gene>
    <name evidence="2" type="ORF">HNP77_002029</name>
</gene>